<dbReference type="PROSITE" id="PS50262">
    <property type="entry name" value="G_PROTEIN_RECEP_F1_2"/>
    <property type="match status" value="1"/>
</dbReference>
<keyword evidence="3 9" id="KW-0812">Transmembrane</keyword>
<dbReference type="GO" id="GO:0005886">
    <property type="term" value="C:plasma membrane"/>
    <property type="evidence" value="ECO:0007669"/>
    <property type="project" value="UniProtKB-SubCell"/>
</dbReference>
<evidence type="ECO:0000256" key="10">
    <source>
        <dbReference type="SAM" id="Phobius"/>
    </source>
</evidence>
<evidence type="ECO:0000256" key="4">
    <source>
        <dbReference type="ARBA" id="ARBA00022989"/>
    </source>
</evidence>
<keyword evidence="2" id="KW-1003">Cell membrane</keyword>
<evidence type="ECO:0000256" key="5">
    <source>
        <dbReference type="ARBA" id="ARBA00023040"/>
    </source>
</evidence>
<feature type="transmembrane region" description="Helical" evidence="10">
    <location>
        <begin position="77"/>
        <end position="99"/>
    </location>
</feature>
<sequence length="339" mass="38418">MCTDNSCSRLRMEIQDRTDLCFPHLLNSSCRKPTLHWSEAVLLNSVLLFISLITVVLNLLIIISVSHFRQLHTPTNILLLSLGVSDFFVGLLLMPFEIYRFTFCWILGEAMCALFGFFIGTIICASIWNIVLISVDRYVAICYPLHYHTRISLMSVKYCVCLCWFCASSCSLLYAKDELIQPGRSKSCIGECKFIISYILGTFDLIFNFILPVTTIIVLYLRVFVVAVSQARAMRSHITVASFHSATSGTKRSELKAARTLGVLVVVYLMCYCPYYCYSLVGISLTNSPYAFSLVFLCYVNSCLNPLIYALFYPWFRKAVKVIVTLQILQPGSREANIL</sequence>
<dbReference type="Gene3D" id="1.20.1070.10">
    <property type="entry name" value="Rhodopsin 7-helix transmembrane proteins"/>
    <property type="match status" value="1"/>
</dbReference>
<evidence type="ECO:0000256" key="1">
    <source>
        <dbReference type="ARBA" id="ARBA00004651"/>
    </source>
</evidence>
<comment type="similarity">
    <text evidence="9">Belongs to the G-protein coupled receptor 1 family.</text>
</comment>
<keyword evidence="6 10" id="KW-0472">Membrane</keyword>
<evidence type="ECO:0000256" key="8">
    <source>
        <dbReference type="ARBA" id="ARBA00023224"/>
    </source>
</evidence>
<dbReference type="InterPro" id="IPR050569">
    <property type="entry name" value="TAAR"/>
</dbReference>
<dbReference type="AlphaFoldDB" id="A0A3B5RC65"/>
<name>A0A3B5RC65_XIPMA</name>
<organism evidence="12 13">
    <name type="scientific">Xiphophorus maculatus</name>
    <name type="common">Southern platyfish</name>
    <name type="synonym">Platypoecilus maculatus</name>
    <dbReference type="NCBI Taxonomy" id="8083"/>
    <lineage>
        <taxon>Eukaryota</taxon>
        <taxon>Metazoa</taxon>
        <taxon>Chordata</taxon>
        <taxon>Craniata</taxon>
        <taxon>Vertebrata</taxon>
        <taxon>Euteleostomi</taxon>
        <taxon>Actinopterygii</taxon>
        <taxon>Neopterygii</taxon>
        <taxon>Teleostei</taxon>
        <taxon>Neoteleostei</taxon>
        <taxon>Acanthomorphata</taxon>
        <taxon>Ovalentaria</taxon>
        <taxon>Atherinomorphae</taxon>
        <taxon>Cyprinodontiformes</taxon>
        <taxon>Poeciliidae</taxon>
        <taxon>Poeciliinae</taxon>
        <taxon>Xiphophorus</taxon>
    </lineage>
</organism>
<dbReference type="Ensembl" id="ENSXMAT00000026546.1">
    <property type="protein sequence ID" value="ENSXMAP00000040550.1"/>
    <property type="gene ID" value="ENSXMAG00000029123.1"/>
</dbReference>
<keyword evidence="8 9" id="KW-0807">Transducer</keyword>
<dbReference type="FunFam" id="1.20.1070.10:FF:000318">
    <property type="entry name" value="Trace amine associated receptor 15"/>
    <property type="match status" value="1"/>
</dbReference>
<evidence type="ECO:0000256" key="9">
    <source>
        <dbReference type="RuleBase" id="RU000688"/>
    </source>
</evidence>
<evidence type="ECO:0000256" key="2">
    <source>
        <dbReference type="ARBA" id="ARBA00022475"/>
    </source>
</evidence>
<dbReference type="InterPro" id="IPR000276">
    <property type="entry name" value="GPCR_Rhodpsn"/>
</dbReference>
<dbReference type="PANTHER" id="PTHR24249:SF381">
    <property type="entry name" value="TRACE AMINE ASSOCIATED RECEPTOR 19P-RELATED"/>
    <property type="match status" value="1"/>
</dbReference>
<dbReference type="SUPFAM" id="SSF81321">
    <property type="entry name" value="Family A G protein-coupled receptor-like"/>
    <property type="match status" value="1"/>
</dbReference>
<feature type="transmembrane region" description="Helical" evidence="10">
    <location>
        <begin position="156"/>
        <end position="175"/>
    </location>
</feature>
<accession>A0A3B5RC65</accession>
<feature type="domain" description="G-protein coupled receptors family 1 profile" evidence="11">
    <location>
        <begin position="57"/>
        <end position="309"/>
    </location>
</feature>
<evidence type="ECO:0000256" key="7">
    <source>
        <dbReference type="ARBA" id="ARBA00023170"/>
    </source>
</evidence>
<feature type="transmembrane region" description="Helical" evidence="10">
    <location>
        <begin position="290"/>
        <end position="312"/>
    </location>
</feature>
<dbReference type="GeneTree" id="ENSGT01050000244823"/>
<dbReference type="PROSITE" id="PS00237">
    <property type="entry name" value="G_PROTEIN_RECEP_F1_1"/>
    <property type="match status" value="1"/>
</dbReference>
<feature type="transmembrane region" description="Helical" evidence="10">
    <location>
        <begin position="261"/>
        <end position="284"/>
    </location>
</feature>
<dbReference type="FunCoup" id="A0A3B5RC65">
    <property type="interactions" value="17"/>
</dbReference>
<dbReference type="Pfam" id="PF00001">
    <property type="entry name" value="7tm_1"/>
    <property type="match status" value="1"/>
</dbReference>
<feature type="transmembrane region" description="Helical" evidence="10">
    <location>
        <begin position="41"/>
        <end position="65"/>
    </location>
</feature>
<evidence type="ECO:0000256" key="3">
    <source>
        <dbReference type="ARBA" id="ARBA00022692"/>
    </source>
</evidence>
<dbReference type="InterPro" id="IPR017452">
    <property type="entry name" value="GPCR_Rhodpsn_7TM"/>
</dbReference>
<feature type="transmembrane region" description="Helical" evidence="10">
    <location>
        <begin position="105"/>
        <end position="135"/>
    </location>
</feature>
<dbReference type="InParanoid" id="A0A3B5RC65"/>
<dbReference type="SMART" id="SM01381">
    <property type="entry name" value="7TM_GPCR_Srsx"/>
    <property type="match status" value="1"/>
</dbReference>
<keyword evidence="7 9" id="KW-0675">Receptor</keyword>
<reference evidence="13" key="1">
    <citation type="submission" date="2012-01" db="EMBL/GenBank/DDBJ databases">
        <authorList>
            <person name="Walter R."/>
            <person name="Schartl M."/>
            <person name="Warren W."/>
        </authorList>
    </citation>
    <scope>NUCLEOTIDE SEQUENCE [LARGE SCALE GENOMIC DNA]</scope>
    <source>
        <strain evidence="13">JP 163 A</strain>
    </source>
</reference>
<reference evidence="12" key="4">
    <citation type="submission" date="2025-09" db="UniProtKB">
        <authorList>
            <consortium name="Ensembl"/>
        </authorList>
    </citation>
    <scope>IDENTIFICATION</scope>
    <source>
        <strain evidence="12">JP 163 A</strain>
    </source>
</reference>
<proteinExistence type="inferred from homology"/>
<dbReference type="PRINTS" id="PR00237">
    <property type="entry name" value="GPCRRHODOPSN"/>
</dbReference>
<reference evidence="12" key="3">
    <citation type="submission" date="2025-08" db="UniProtKB">
        <authorList>
            <consortium name="Ensembl"/>
        </authorList>
    </citation>
    <scope>IDENTIFICATION</scope>
    <source>
        <strain evidence="12">JP 163 A</strain>
    </source>
</reference>
<keyword evidence="4 10" id="KW-1133">Transmembrane helix</keyword>
<evidence type="ECO:0000313" key="13">
    <source>
        <dbReference type="Proteomes" id="UP000002852"/>
    </source>
</evidence>
<comment type="subcellular location">
    <subcellularLocation>
        <location evidence="1">Cell membrane</location>
        <topology evidence="1">Multi-pass membrane protein</topology>
    </subcellularLocation>
</comment>
<dbReference type="Proteomes" id="UP000002852">
    <property type="component" value="Unassembled WGS sequence"/>
</dbReference>
<evidence type="ECO:0000256" key="6">
    <source>
        <dbReference type="ARBA" id="ARBA00023136"/>
    </source>
</evidence>
<feature type="transmembrane region" description="Helical" evidence="10">
    <location>
        <begin position="195"/>
        <end position="228"/>
    </location>
</feature>
<protein>
    <submittedName>
        <fullName evidence="12">Trace amine-associated receptor 13c-like</fullName>
    </submittedName>
</protein>
<keyword evidence="13" id="KW-1185">Reference proteome</keyword>
<dbReference type="PANTHER" id="PTHR24249">
    <property type="entry name" value="HISTAMINE RECEPTOR-RELATED G-PROTEIN COUPLED RECEPTOR"/>
    <property type="match status" value="1"/>
</dbReference>
<dbReference type="CDD" id="cd15055">
    <property type="entry name" value="7tmA_TAARs"/>
    <property type="match status" value="1"/>
</dbReference>
<reference evidence="13" key="2">
    <citation type="journal article" date="2013" name="Nat. Genet.">
        <title>The genome of the platyfish, Xiphophorus maculatus, provides insights into evolutionary adaptation and several complex traits.</title>
        <authorList>
            <person name="Schartl M."/>
            <person name="Walter R.B."/>
            <person name="Shen Y."/>
            <person name="Garcia T."/>
            <person name="Catchen J."/>
            <person name="Amores A."/>
            <person name="Braasch I."/>
            <person name="Chalopin D."/>
            <person name="Volff J.N."/>
            <person name="Lesch K.P."/>
            <person name="Bisazza A."/>
            <person name="Minx P."/>
            <person name="Hillier L."/>
            <person name="Wilson R.K."/>
            <person name="Fuerstenberg S."/>
            <person name="Boore J."/>
            <person name="Searle S."/>
            <person name="Postlethwait J.H."/>
            <person name="Warren W.C."/>
        </authorList>
    </citation>
    <scope>NUCLEOTIDE SEQUENCE [LARGE SCALE GENOMIC DNA]</scope>
    <source>
        <strain evidence="13">JP 163 A</strain>
    </source>
</reference>
<evidence type="ECO:0000313" key="12">
    <source>
        <dbReference type="Ensembl" id="ENSXMAP00000040550.1"/>
    </source>
</evidence>
<keyword evidence="5 9" id="KW-0297">G-protein coupled receptor</keyword>
<evidence type="ECO:0000259" key="11">
    <source>
        <dbReference type="PROSITE" id="PS50262"/>
    </source>
</evidence>
<dbReference type="GO" id="GO:0001594">
    <property type="term" value="F:trace-amine receptor activity"/>
    <property type="evidence" value="ECO:0007669"/>
    <property type="project" value="TreeGrafter"/>
</dbReference>
<dbReference type="OMA" id="YCYFFLA"/>